<reference evidence="5 6" key="1">
    <citation type="submission" date="2024-07" db="EMBL/GenBank/DDBJ databases">
        <title>Description of Labrys sedimenti sp. nov., isolated from a diclofenac-degrading enrichment culture.</title>
        <authorList>
            <person name="Tancsics A."/>
            <person name="Csepanyi A."/>
        </authorList>
    </citation>
    <scope>NUCLEOTIDE SEQUENCE [LARGE SCALE GENOMIC DNA]</scope>
    <source>
        <strain evidence="5 6">LMG 23578</strain>
    </source>
</reference>
<dbReference type="Gene3D" id="1.10.10.10">
    <property type="entry name" value="Winged helix-like DNA-binding domain superfamily/Winged helix DNA-binding domain"/>
    <property type="match status" value="1"/>
</dbReference>
<keyword evidence="6" id="KW-1185">Reference proteome</keyword>
<dbReference type="InterPro" id="IPR036388">
    <property type="entry name" value="WH-like_DNA-bd_sf"/>
</dbReference>
<dbReference type="InterPro" id="IPR028978">
    <property type="entry name" value="Chorismate_lyase_/UTRA_dom_sf"/>
</dbReference>
<dbReference type="InterPro" id="IPR011663">
    <property type="entry name" value="UTRA"/>
</dbReference>
<dbReference type="SMART" id="SM00866">
    <property type="entry name" value="UTRA"/>
    <property type="match status" value="1"/>
</dbReference>
<feature type="domain" description="HTH gntR-type" evidence="4">
    <location>
        <begin position="44"/>
        <end position="112"/>
    </location>
</feature>
<evidence type="ECO:0000313" key="6">
    <source>
        <dbReference type="Proteomes" id="UP001555786"/>
    </source>
</evidence>
<protein>
    <submittedName>
        <fullName evidence="5">Phosphonate metabolism transcriptional regulator PhnF</fullName>
    </submittedName>
</protein>
<name>A0ABV3PL71_9HYPH</name>
<keyword evidence="1" id="KW-0805">Transcription regulation</keyword>
<dbReference type="PRINTS" id="PR00035">
    <property type="entry name" value="HTHGNTR"/>
</dbReference>
<dbReference type="CDD" id="cd07377">
    <property type="entry name" value="WHTH_GntR"/>
    <property type="match status" value="1"/>
</dbReference>
<dbReference type="SUPFAM" id="SSF64288">
    <property type="entry name" value="Chorismate lyase-like"/>
    <property type="match status" value="1"/>
</dbReference>
<evidence type="ECO:0000256" key="1">
    <source>
        <dbReference type="ARBA" id="ARBA00023015"/>
    </source>
</evidence>
<dbReference type="EMBL" id="JBFNQD010000003">
    <property type="protein sequence ID" value="MEW9306397.1"/>
    <property type="molecule type" value="Genomic_DNA"/>
</dbReference>
<dbReference type="NCBIfam" id="TIGR02325">
    <property type="entry name" value="C_P_lyase_phnF"/>
    <property type="match status" value="1"/>
</dbReference>
<dbReference type="Pfam" id="PF00392">
    <property type="entry name" value="GntR"/>
    <property type="match status" value="1"/>
</dbReference>
<dbReference type="SUPFAM" id="SSF46785">
    <property type="entry name" value="Winged helix' DNA-binding domain"/>
    <property type="match status" value="1"/>
</dbReference>
<comment type="caution">
    <text evidence="5">The sequence shown here is derived from an EMBL/GenBank/DDBJ whole genome shotgun (WGS) entry which is preliminary data.</text>
</comment>
<keyword evidence="2" id="KW-0238">DNA-binding</keyword>
<organism evidence="5 6">
    <name type="scientific">Labrys neptuniae</name>
    <dbReference type="NCBI Taxonomy" id="376174"/>
    <lineage>
        <taxon>Bacteria</taxon>
        <taxon>Pseudomonadati</taxon>
        <taxon>Pseudomonadota</taxon>
        <taxon>Alphaproteobacteria</taxon>
        <taxon>Hyphomicrobiales</taxon>
        <taxon>Xanthobacteraceae</taxon>
        <taxon>Labrys</taxon>
    </lineage>
</organism>
<dbReference type="SMART" id="SM00345">
    <property type="entry name" value="HTH_GNTR"/>
    <property type="match status" value="1"/>
</dbReference>
<dbReference type="Proteomes" id="UP001555786">
    <property type="component" value="Unassembled WGS sequence"/>
</dbReference>
<sequence>MTKPVPTQNFSPQAATGDFAAAEGSLSRGDGNAVDGAVFRGDGIAAWRKIADLVEAEIIGGMLAPGTQLPTEAALAARFGVNRHTVRRALGELAGKGLVRTAQGRGTFVELSRLAYPIGERTRFSQNMAQEGREPGGIVLEAVEIEADPRLAGLLAITPGSPVLKLLTMRSADGVPIAFGNSFLPLPRFAGFADAYRRFGAVTPALAACGVDDYKRISTRVGARFASPDEAARLDIAAGRPVLTVEGVNIDADGVPIQAISSLFAADRTEIVVQS</sequence>
<evidence type="ECO:0000256" key="2">
    <source>
        <dbReference type="ARBA" id="ARBA00023125"/>
    </source>
</evidence>
<keyword evidence="3" id="KW-0804">Transcription</keyword>
<dbReference type="InterPro" id="IPR012702">
    <property type="entry name" value="CP_lyase_PhnF"/>
</dbReference>
<dbReference type="InterPro" id="IPR036390">
    <property type="entry name" value="WH_DNA-bd_sf"/>
</dbReference>
<proteinExistence type="predicted"/>
<accession>A0ABV3PL71</accession>
<evidence type="ECO:0000259" key="4">
    <source>
        <dbReference type="PROSITE" id="PS50949"/>
    </source>
</evidence>
<dbReference type="InterPro" id="IPR050679">
    <property type="entry name" value="Bact_HTH_transcr_reg"/>
</dbReference>
<evidence type="ECO:0000313" key="5">
    <source>
        <dbReference type="EMBL" id="MEW9306397.1"/>
    </source>
</evidence>
<dbReference type="Pfam" id="PF07702">
    <property type="entry name" value="UTRA"/>
    <property type="match status" value="1"/>
</dbReference>
<gene>
    <name evidence="5" type="primary">phnF</name>
    <name evidence="5" type="ORF">ABXS05_12670</name>
</gene>
<dbReference type="PROSITE" id="PS50949">
    <property type="entry name" value="HTH_GNTR"/>
    <property type="match status" value="1"/>
</dbReference>
<dbReference type="PANTHER" id="PTHR44846">
    <property type="entry name" value="MANNOSYL-D-GLYCERATE TRANSPORT/METABOLISM SYSTEM REPRESSOR MNGR-RELATED"/>
    <property type="match status" value="1"/>
</dbReference>
<dbReference type="PANTHER" id="PTHR44846:SF1">
    <property type="entry name" value="MANNOSYL-D-GLYCERATE TRANSPORT_METABOLISM SYSTEM REPRESSOR MNGR-RELATED"/>
    <property type="match status" value="1"/>
</dbReference>
<dbReference type="RefSeq" id="WP_367624153.1">
    <property type="nucleotide sequence ID" value="NZ_JBFNQD010000003.1"/>
</dbReference>
<dbReference type="Gene3D" id="3.40.1410.10">
    <property type="entry name" value="Chorismate lyase-like"/>
    <property type="match status" value="1"/>
</dbReference>
<evidence type="ECO:0000256" key="3">
    <source>
        <dbReference type="ARBA" id="ARBA00023163"/>
    </source>
</evidence>
<dbReference type="InterPro" id="IPR000524">
    <property type="entry name" value="Tscrpt_reg_HTH_GntR"/>
</dbReference>